<dbReference type="EMBL" id="MAMP01000001">
    <property type="protein sequence ID" value="OES46577.1"/>
    <property type="molecule type" value="Genomic_DNA"/>
</dbReference>
<dbReference type="PANTHER" id="PTHR38447:SF1">
    <property type="entry name" value="RNA POLYMERASE-BINDING TRANSCRIPTION FACTOR CARD"/>
    <property type="match status" value="1"/>
</dbReference>
<dbReference type="InterPro" id="IPR052531">
    <property type="entry name" value="CarD-like_regulator"/>
</dbReference>
<dbReference type="InterPro" id="IPR036101">
    <property type="entry name" value="CarD-like/TRCF_RID_sf"/>
</dbReference>
<dbReference type="RefSeq" id="WP_069936742.1">
    <property type="nucleotide sequence ID" value="NZ_MAMP01000001.1"/>
</dbReference>
<dbReference type="STRING" id="1714016.BA724_00525"/>
<dbReference type="GO" id="GO:0009303">
    <property type="term" value="P:rRNA transcription"/>
    <property type="evidence" value="ECO:0007669"/>
    <property type="project" value="TreeGrafter"/>
</dbReference>
<dbReference type="InterPro" id="IPR048792">
    <property type="entry name" value="CarD_C"/>
</dbReference>
<evidence type="ECO:0000313" key="3">
    <source>
        <dbReference type="Proteomes" id="UP000095658"/>
    </source>
</evidence>
<dbReference type="Gene3D" id="1.20.58.1290">
    <property type="entry name" value="CarD-like, C-terminal domain"/>
    <property type="match status" value="1"/>
</dbReference>
<accession>A0A1E7DU15</accession>
<organism evidence="2 3">
    <name type="scientific">Domibacillus iocasae</name>
    <dbReference type="NCBI Taxonomy" id="1714016"/>
    <lineage>
        <taxon>Bacteria</taxon>
        <taxon>Bacillati</taxon>
        <taxon>Bacillota</taxon>
        <taxon>Bacilli</taxon>
        <taxon>Bacillales</taxon>
        <taxon>Bacillaceae</taxon>
        <taxon>Domibacillus</taxon>
    </lineage>
</organism>
<gene>
    <name evidence="2" type="ORF">BA724_00525</name>
</gene>
<evidence type="ECO:0000259" key="1">
    <source>
        <dbReference type="SMART" id="SM01058"/>
    </source>
</evidence>
<dbReference type="AlphaFoldDB" id="A0A1E7DU15"/>
<dbReference type="Gene3D" id="2.40.10.170">
    <property type="match status" value="1"/>
</dbReference>
<proteinExistence type="predicted"/>
<dbReference type="SUPFAM" id="SSF141259">
    <property type="entry name" value="CarD-like"/>
    <property type="match status" value="1"/>
</dbReference>
<keyword evidence="3" id="KW-1185">Reference proteome</keyword>
<name>A0A1E7DU15_9BACI</name>
<dbReference type="Pfam" id="PF02559">
    <property type="entry name" value="CarD_TRCF_RID"/>
    <property type="match status" value="1"/>
</dbReference>
<dbReference type="Proteomes" id="UP000095658">
    <property type="component" value="Unassembled WGS sequence"/>
</dbReference>
<dbReference type="SMART" id="SM01058">
    <property type="entry name" value="CarD_TRCF"/>
    <property type="match status" value="1"/>
</dbReference>
<dbReference type="InterPro" id="IPR003711">
    <property type="entry name" value="CarD-like/TRCF_RID"/>
</dbReference>
<dbReference type="PANTHER" id="PTHR38447">
    <property type="entry name" value="TRANSCRIPTION FACTOR YDEB-RELATED"/>
    <property type="match status" value="1"/>
</dbReference>
<reference evidence="2 3" key="1">
    <citation type="submission" date="2016-06" db="EMBL/GenBank/DDBJ databases">
        <title>Domibacillus iocasae genome sequencing.</title>
        <authorList>
            <person name="Verma A."/>
            <person name="Pal Y."/>
            <person name="Ojha A.K."/>
            <person name="Krishnamurthi S."/>
        </authorList>
    </citation>
    <scope>NUCLEOTIDE SEQUENCE [LARGE SCALE GENOMIC DNA]</scope>
    <source>
        <strain evidence="2 3">DSM 29979</strain>
    </source>
</reference>
<dbReference type="OrthoDB" id="9786074at2"/>
<dbReference type="Pfam" id="PF21095">
    <property type="entry name" value="CarD_C"/>
    <property type="match status" value="1"/>
</dbReference>
<dbReference type="InterPro" id="IPR042215">
    <property type="entry name" value="CarD-like_C"/>
</dbReference>
<feature type="domain" description="CarD-like/TRCF RNAP-interacting" evidence="1">
    <location>
        <begin position="6"/>
        <end position="116"/>
    </location>
</feature>
<protein>
    <submittedName>
        <fullName evidence="2">Transcription factor YdeB</fullName>
    </submittedName>
</protein>
<evidence type="ECO:0000313" key="2">
    <source>
        <dbReference type="EMBL" id="OES46577.1"/>
    </source>
</evidence>
<comment type="caution">
    <text evidence="2">The sequence shown here is derived from an EMBL/GenBank/DDBJ whole genome shotgun (WGS) entry which is preliminary data.</text>
</comment>
<sequence length="169" mass="19497">MEVDHLFEIGDKIVYPMHGAGVIKAIEEKEIQGKTQQYFIMVFPVRKLQLMLPIAKMDDSGMRLVLNMTAIEKVMDMFRQGEIDRSLTYKQRYKINTDKMKTGKTQDGAEVIRDLMLVKKEKALNSNEKMMLREAMQFLISELELSNSMTEMQAADLLNDRLNVEKDAG</sequence>